<dbReference type="EMBL" id="VBWP01000005">
    <property type="protein sequence ID" value="TLG73845.1"/>
    <property type="molecule type" value="Genomic_DNA"/>
</dbReference>
<evidence type="ECO:0000256" key="4">
    <source>
        <dbReference type="ARBA" id="ARBA00022692"/>
    </source>
</evidence>
<dbReference type="InterPro" id="IPR002771">
    <property type="entry name" value="Multi_antbiot-R_MarC"/>
</dbReference>
<evidence type="ECO:0000256" key="6">
    <source>
        <dbReference type="ARBA" id="ARBA00023136"/>
    </source>
</evidence>
<dbReference type="AlphaFoldDB" id="A0A5R8QBE3"/>
<evidence type="ECO:0000256" key="2">
    <source>
        <dbReference type="ARBA" id="ARBA00009784"/>
    </source>
</evidence>
<evidence type="ECO:0000256" key="7">
    <source>
        <dbReference type="RuleBase" id="RU362048"/>
    </source>
</evidence>
<feature type="transmembrane region" description="Helical" evidence="7">
    <location>
        <begin position="65"/>
        <end position="86"/>
    </location>
</feature>
<evidence type="ECO:0000256" key="1">
    <source>
        <dbReference type="ARBA" id="ARBA00004651"/>
    </source>
</evidence>
<dbReference type="RefSeq" id="WP_138190982.1">
    <property type="nucleotide sequence ID" value="NZ_VBWP01000005.1"/>
</dbReference>
<sequence>MIQQALLVFASFFAIMNPLANTPIFLSLTAGASQAERKKIAWRAVLVAFIVCVAFFFLGKIILELFGITIPAFQIAGGIIIFSIGFDMLRNKGYSASVQTPTSLASDDPDRKDRLDVAISPLAVPILAGPGTIATIMSLSASATIMQNIIDLVIFTILLAITYFCFIFGEKLARFLGREGLSAMTKLMGLLLATIGVQMFLTGAETVIKSLGF</sequence>
<evidence type="ECO:0000256" key="3">
    <source>
        <dbReference type="ARBA" id="ARBA00022475"/>
    </source>
</evidence>
<dbReference type="OrthoDB" id="21094at2"/>
<feature type="transmembrane region" description="Helical" evidence="7">
    <location>
        <begin position="122"/>
        <end position="143"/>
    </location>
</feature>
<evidence type="ECO:0000313" key="9">
    <source>
        <dbReference type="Proteomes" id="UP000306912"/>
    </source>
</evidence>
<name>A0A5R8QBE3_9FIRM</name>
<feature type="transmembrane region" description="Helical" evidence="7">
    <location>
        <begin position="149"/>
        <end position="169"/>
    </location>
</feature>
<dbReference type="NCBIfam" id="TIGR00427">
    <property type="entry name" value="NAAT family transporter"/>
    <property type="match status" value="1"/>
</dbReference>
<comment type="caution">
    <text evidence="8">The sequence shown here is derived from an EMBL/GenBank/DDBJ whole genome shotgun (WGS) entry which is preliminary data.</text>
</comment>
<keyword evidence="9" id="KW-1185">Reference proteome</keyword>
<feature type="transmembrane region" description="Helical" evidence="7">
    <location>
        <begin position="181"/>
        <end position="201"/>
    </location>
</feature>
<dbReference type="Proteomes" id="UP000306912">
    <property type="component" value="Unassembled WGS sequence"/>
</dbReference>
<dbReference type="GO" id="GO:0005886">
    <property type="term" value="C:plasma membrane"/>
    <property type="evidence" value="ECO:0007669"/>
    <property type="project" value="UniProtKB-SubCell"/>
</dbReference>
<comment type="similarity">
    <text evidence="2 7">Belongs to the UPF0056 (MarC) family.</text>
</comment>
<keyword evidence="6 7" id="KW-0472">Membrane</keyword>
<dbReference type="PANTHER" id="PTHR33508:SF1">
    <property type="entry name" value="UPF0056 MEMBRANE PROTEIN YHCE"/>
    <property type="match status" value="1"/>
</dbReference>
<dbReference type="InParanoid" id="A0A5R8QBE3"/>
<feature type="transmembrane region" description="Helical" evidence="7">
    <location>
        <begin position="40"/>
        <end position="59"/>
    </location>
</feature>
<dbReference type="PANTHER" id="PTHR33508">
    <property type="entry name" value="UPF0056 MEMBRANE PROTEIN YHCE"/>
    <property type="match status" value="1"/>
</dbReference>
<keyword evidence="3" id="KW-1003">Cell membrane</keyword>
<keyword evidence="4 7" id="KW-0812">Transmembrane</keyword>
<evidence type="ECO:0000256" key="5">
    <source>
        <dbReference type="ARBA" id="ARBA00022989"/>
    </source>
</evidence>
<evidence type="ECO:0000313" key="8">
    <source>
        <dbReference type="EMBL" id="TLG73845.1"/>
    </source>
</evidence>
<organism evidence="8 9">
    <name type="scientific">Culicoidibacter larvae</name>
    <dbReference type="NCBI Taxonomy" id="2579976"/>
    <lineage>
        <taxon>Bacteria</taxon>
        <taxon>Bacillati</taxon>
        <taxon>Bacillota</taxon>
        <taxon>Culicoidibacteria</taxon>
        <taxon>Culicoidibacterales</taxon>
        <taxon>Culicoidibacteraceae</taxon>
        <taxon>Culicoidibacter</taxon>
    </lineage>
</organism>
<reference evidence="8 9" key="1">
    <citation type="submission" date="2019-05" db="EMBL/GenBank/DDBJ databases">
        <title>Culicoidintestinum kansasii gen. nov., sp. nov. from the gastrointestinal tract of the biting midge, Culicoides sonorensis.</title>
        <authorList>
            <person name="Neupane S."/>
            <person name="Ghosh A."/>
            <person name="Gunther S."/>
            <person name="Martin K."/>
            <person name="Zurek L."/>
        </authorList>
    </citation>
    <scope>NUCLEOTIDE SEQUENCE [LARGE SCALE GENOMIC DNA]</scope>
    <source>
        <strain evidence="8 9">CS-1</strain>
    </source>
</reference>
<proteinExistence type="inferred from homology"/>
<feature type="transmembrane region" description="Helical" evidence="7">
    <location>
        <begin position="6"/>
        <end position="28"/>
    </location>
</feature>
<gene>
    <name evidence="8" type="ORF">FEZ08_06840</name>
</gene>
<comment type="subcellular location">
    <subcellularLocation>
        <location evidence="1 7">Cell membrane</location>
        <topology evidence="1 7">Multi-pass membrane protein</topology>
    </subcellularLocation>
</comment>
<keyword evidence="5 7" id="KW-1133">Transmembrane helix</keyword>
<protein>
    <recommendedName>
        <fullName evidence="7">UPF0056 membrane protein</fullName>
    </recommendedName>
</protein>
<accession>A0A5R8QBE3</accession>
<dbReference type="FunCoup" id="A0A5R8QBE3">
    <property type="interactions" value="56"/>
</dbReference>
<dbReference type="Pfam" id="PF01914">
    <property type="entry name" value="MarC"/>
    <property type="match status" value="1"/>
</dbReference>